<dbReference type="PANTHER" id="PTHR34585:SF22">
    <property type="entry name" value="HELIX-TURN-HELIX DOMAIN-CONTAINING PROTEIN"/>
    <property type="match status" value="1"/>
</dbReference>
<evidence type="ECO:0000259" key="1">
    <source>
        <dbReference type="Pfam" id="PF12728"/>
    </source>
</evidence>
<dbReference type="Pfam" id="PF12728">
    <property type="entry name" value="HTH_17"/>
    <property type="match status" value="1"/>
</dbReference>
<evidence type="ECO:0000313" key="2">
    <source>
        <dbReference type="EMBL" id="SHK52987.1"/>
    </source>
</evidence>
<organism evidence="2 3">
    <name type="scientific">Epilithonimonas mollis</name>
    <dbReference type="NCBI Taxonomy" id="216903"/>
    <lineage>
        <taxon>Bacteria</taxon>
        <taxon>Pseudomonadati</taxon>
        <taxon>Bacteroidota</taxon>
        <taxon>Flavobacteriia</taxon>
        <taxon>Flavobacteriales</taxon>
        <taxon>Weeksellaceae</taxon>
        <taxon>Chryseobacterium group</taxon>
        <taxon>Epilithonimonas</taxon>
    </lineage>
</organism>
<dbReference type="Proteomes" id="UP000184498">
    <property type="component" value="Unassembled WGS sequence"/>
</dbReference>
<dbReference type="InterPro" id="IPR009061">
    <property type="entry name" value="DNA-bd_dom_put_sf"/>
</dbReference>
<reference evidence="3" key="1">
    <citation type="submission" date="2016-11" db="EMBL/GenBank/DDBJ databases">
        <authorList>
            <person name="Varghese N."/>
            <person name="Submissions S."/>
        </authorList>
    </citation>
    <scope>NUCLEOTIDE SEQUENCE [LARGE SCALE GENOMIC DNA]</scope>
    <source>
        <strain evidence="3">DSM 18016</strain>
    </source>
</reference>
<gene>
    <name evidence="2" type="ORF">SAMN05444371_2697</name>
</gene>
<dbReference type="AlphaFoldDB" id="A0A1M6T7M1"/>
<dbReference type="SUPFAM" id="SSF46955">
    <property type="entry name" value="Putative DNA-binding domain"/>
    <property type="match status" value="1"/>
</dbReference>
<dbReference type="InterPro" id="IPR041657">
    <property type="entry name" value="HTH_17"/>
</dbReference>
<evidence type="ECO:0000313" key="3">
    <source>
        <dbReference type="Proteomes" id="UP000184498"/>
    </source>
</evidence>
<dbReference type="PANTHER" id="PTHR34585">
    <property type="match status" value="1"/>
</dbReference>
<dbReference type="STRING" id="216903.SAMN05444371_2697"/>
<accession>A0A1M6T7M1</accession>
<sequence length="87" mass="10174">MKKQDEYSSDRDTFLGMFAEIISYLRQLVNKKAKTKNLYDTADVKQLLKASDSTVYRLRKSGKLKFIKIRGRIYYTIASVKKLMKGK</sequence>
<name>A0A1M6T7M1_9FLAO</name>
<dbReference type="EMBL" id="FRAM01000003">
    <property type="protein sequence ID" value="SHK52987.1"/>
    <property type="molecule type" value="Genomic_DNA"/>
</dbReference>
<protein>
    <submittedName>
        <fullName evidence="2">Helix-turn-helix domain-containing protein</fullName>
    </submittedName>
</protein>
<dbReference type="RefSeq" id="WP_175546203.1">
    <property type="nucleotide sequence ID" value="NZ_FRAM01000003.1"/>
</dbReference>
<proteinExistence type="predicted"/>
<keyword evidence="3" id="KW-1185">Reference proteome</keyword>
<feature type="domain" description="Helix-turn-helix" evidence="1">
    <location>
        <begin position="38"/>
        <end position="85"/>
    </location>
</feature>